<dbReference type="SMART" id="SM00530">
    <property type="entry name" value="HTH_XRE"/>
    <property type="match status" value="1"/>
</dbReference>
<protein>
    <submittedName>
        <fullName evidence="4">Helix-turn-helix transcriptional regulator</fullName>
    </submittedName>
</protein>
<dbReference type="CDD" id="cd00093">
    <property type="entry name" value="HTH_XRE"/>
    <property type="match status" value="1"/>
</dbReference>
<dbReference type="Proteomes" id="UP000658980">
    <property type="component" value="Unassembled WGS sequence"/>
</dbReference>
<evidence type="ECO:0000259" key="3">
    <source>
        <dbReference type="PROSITE" id="PS50943"/>
    </source>
</evidence>
<dbReference type="EMBL" id="JACSPU010000001">
    <property type="protein sequence ID" value="MBD8013444.1"/>
    <property type="molecule type" value="Genomic_DNA"/>
</dbReference>
<keyword evidence="5" id="KW-1185">Reference proteome</keyword>
<evidence type="ECO:0000313" key="5">
    <source>
        <dbReference type="Proteomes" id="UP000658980"/>
    </source>
</evidence>
<dbReference type="InterPro" id="IPR001387">
    <property type="entry name" value="Cro/C1-type_HTH"/>
</dbReference>
<feature type="coiled-coil region" evidence="2">
    <location>
        <begin position="100"/>
        <end position="127"/>
    </location>
</feature>
<dbReference type="Pfam" id="PF13560">
    <property type="entry name" value="HTH_31"/>
    <property type="match status" value="1"/>
</dbReference>
<sequence>MKQIGEKLKKLREDNQLSVDELALALGFAKTVIWGYESGKKQVSVSHLEILADYYKVTVDFLLEREQISDTLDLLNLTDLNSIKLVVDDQPVNQEELSEVTSYLQVKRRLKEEADQLQGRVADLKEG</sequence>
<dbReference type="RefSeq" id="WP_191713694.1">
    <property type="nucleotide sequence ID" value="NZ_JACSPU010000001.1"/>
</dbReference>
<feature type="domain" description="HTH cro/C1-type" evidence="3">
    <location>
        <begin position="8"/>
        <end position="62"/>
    </location>
</feature>
<keyword evidence="1" id="KW-0238">DNA-binding</keyword>
<name>A0ABR8W8V6_9BACL</name>
<comment type="caution">
    <text evidence="4">The sequence shown here is derived from an EMBL/GenBank/DDBJ whole genome shotgun (WGS) entry which is preliminary data.</text>
</comment>
<keyword evidence="2" id="KW-0175">Coiled coil</keyword>
<dbReference type="InterPro" id="IPR010982">
    <property type="entry name" value="Lambda_DNA-bd_dom_sf"/>
</dbReference>
<organism evidence="4 5">
    <name type="scientific">Planococcus wigleyi</name>
    <dbReference type="NCBI Taxonomy" id="2762216"/>
    <lineage>
        <taxon>Bacteria</taxon>
        <taxon>Bacillati</taxon>
        <taxon>Bacillota</taxon>
        <taxon>Bacilli</taxon>
        <taxon>Bacillales</taxon>
        <taxon>Caryophanaceae</taxon>
        <taxon>Planococcus</taxon>
    </lineage>
</organism>
<dbReference type="SUPFAM" id="SSF47413">
    <property type="entry name" value="lambda repressor-like DNA-binding domains"/>
    <property type="match status" value="1"/>
</dbReference>
<proteinExistence type="predicted"/>
<dbReference type="PANTHER" id="PTHR46797:SF1">
    <property type="entry name" value="METHYLPHOSPHONATE SYNTHASE"/>
    <property type="match status" value="1"/>
</dbReference>
<dbReference type="Gene3D" id="1.10.260.40">
    <property type="entry name" value="lambda repressor-like DNA-binding domains"/>
    <property type="match status" value="1"/>
</dbReference>
<accession>A0ABR8W8V6</accession>
<evidence type="ECO:0000256" key="1">
    <source>
        <dbReference type="ARBA" id="ARBA00023125"/>
    </source>
</evidence>
<reference evidence="4 5" key="1">
    <citation type="submission" date="2020-08" db="EMBL/GenBank/DDBJ databases">
        <title>A Genomic Blueprint of the Chicken Gut Microbiome.</title>
        <authorList>
            <person name="Gilroy R."/>
            <person name="Ravi A."/>
            <person name="Getino M."/>
            <person name="Pursley I."/>
            <person name="Horton D.L."/>
            <person name="Alikhan N.-F."/>
            <person name="Baker D."/>
            <person name="Gharbi K."/>
            <person name="Hall N."/>
            <person name="Watson M."/>
            <person name="Adriaenssens E.M."/>
            <person name="Foster-Nyarko E."/>
            <person name="Jarju S."/>
            <person name="Secka A."/>
            <person name="Antonio M."/>
            <person name="Oren A."/>
            <person name="Chaudhuri R."/>
            <person name="La Ragione R.M."/>
            <person name="Hildebrand F."/>
            <person name="Pallen M.J."/>
        </authorList>
    </citation>
    <scope>NUCLEOTIDE SEQUENCE [LARGE SCALE GENOMIC DNA]</scope>
    <source>
        <strain evidence="4 5">Sa1BUA13</strain>
    </source>
</reference>
<gene>
    <name evidence="4" type="ORF">H9630_01345</name>
</gene>
<dbReference type="PANTHER" id="PTHR46797">
    <property type="entry name" value="HTH-TYPE TRANSCRIPTIONAL REGULATOR"/>
    <property type="match status" value="1"/>
</dbReference>
<evidence type="ECO:0000313" key="4">
    <source>
        <dbReference type="EMBL" id="MBD8013444.1"/>
    </source>
</evidence>
<evidence type="ECO:0000256" key="2">
    <source>
        <dbReference type="SAM" id="Coils"/>
    </source>
</evidence>
<dbReference type="PROSITE" id="PS50943">
    <property type="entry name" value="HTH_CROC1"/>
    <property type="match status" value="1"/>
</dbReference>
<dbReference type="InterPro" id="IPR050807">
    <property type="entry name" value="TransReg_Diox_bact_type"/>
</dbReference>